<name>A0A1H6EZT8_9ACTN</name>
<dbReference type="Pfam" id="PF13401">
    <property type="entry name" value="AAA_22"/>
    <property type="match status" value="1"/>
</dbReference>
<sequence>MASAQAKPAMFLPGPVPDRTIWSGWDRFRRTRHDFVPAPRITLKAFEDMSSRQQRVHNLHRVATHSNLAIQETPMSAHVAWKLRALIEDNALNHGPDTRPGAMLNGGGCQGKTETICEVLAAFEEAWLSLYDQIPGAMPGTRDLHAPVAYIRTPVKATPISTCQRILDFYGEDYKGMRQEDLIRTVKTAIYDHATKALVLDDITRLKLHREADQDVLDLIRELMSLPVTLILVGVGIPSSGLLRDGRRDPRTGQWLFPPVKDRGRSPNADAPGQTDLRFDLLELGAFTYDTKSAIAAWTAHLVGIEQQLRLLKAEDGMLSEGDMPEYLYRRTGGVVGLLRKLIQSGCRYAIETGRERLTIGLLDELALSPADLPDLDPESGEMPHIPEPAAAPARKATKPRNTVYDDRGACETAS</sequence>
<evidence type="ECO:0000313" key="4">
    <source>
        <dbReference type="Proteomes" id="UP000236732"/>
    </source>
</evidence>
<feature type="domain" description="ORC1/DEAH AAA+ ATPase" evidence="2">
    <location>
        <begin position="111"/>
        <end position="234"/>
    </location>
</feature>
<dbReference type="Proteomes" id="UP000236732">
    <property type="component" value="Unassembled WGS sequence"/>
</dbReference>
<evidence type="ECO:0000256" key="1">
    <source>
        <dbReference type="SAM" id="MobiDB-lite"/>
    </source>
</evidence>
<dbReference type="GO" id="GO:0016887">
    <property type="term" value="F:ATP hydrolysis activity"/>
    <property type="evidence" value="ECO:0007669"/>
    <property type="project" value="InterPro"/>
</dbReference>
<dbReference type="AlphaFoldDB" id="A0A1H6EZT8"/>
<reference evidence="3 4" key="1">
    <citation type="submission" date="2016-10" db="EMBL/GenBank/DDBJ databases">
        <authorList>
            <person name="de Groot N.N."/>
        </authorList>
    </citation>
    <scope>NUCLEOTIDE SEQUENCE [LARGE SCALE GENOMIC DNA]</scope>
    <source>
        <strain evidence="3 4">CGMCC 4.7037</strain>
    </source>
</reference>
<protein>
    <submittedName>
        <fullName evidence="3">AAA domain-containing protein</fullName>
    </submittedName>
</protein>
<organism evidence="3 4">
    <name type="scientific">Nonomuraea solani</name>
    <dbReference type="NCBI Taxonomy" id="1144553"/>
    <lineage>
        <taxon>Bacteria</taxon>
        <taxon>Bacillati</taxon>
        <taxon>Actinomycetota</taxon>
        <taxon>Actinomycetes</taxon>
        <taxon>Streptosporangiales</taxon>
        <taxon>Streptosporangiaceae</taxon>
        <taxon>Nonomuraea</taxon>
    </lineage>
</organism>
<dbReference type="InterPro" id="IPR049945">
    <property type="entry name" value="AAA_22"/>
</dbReference>
<evidence type="ECO:0000259" key="2">
    <source>
        <dbReference type="Pfam" id="PF13401"/>
    </source>
</evidence>
<accession>A0A1H6EZT8</accession>
<evidence type="ECO:0000313" key="3">
    <source>
        <dbReference type="EMBL" id="SEH02385.1"/>
    </source>
</evidence>
<proteinExistence type="predicted"/>
<dbReference type="EMBL" id="FNVT01000026">
    <property type="protein sequence ID" value="SEH02385.1"/>
    <property type="molecule type" value="Genomic_DNA"/>
</dbReference>
<feature type="compositionally biased region" description="Basic and acidic residues" evidence="1">
    <location>
        <begin position="404"/>
        <end position="415"/>
    </location>
</feature>
<feature type="region of interest" description="Disordered" evidence="1">
    <location>
        <begin position="373"/>
        <end position="415"/>
    </location>
</feature>
<gene>
    <name evidence="3" type="ORF">SAMN05444920_12643</name>
</gene>
<keyword evidence="4" id="KW-1185">Reference proteome</keyword>
<dbReference type="RefSeq" id="WP_235030912.1">
    <property type="nucleotide sequence ID" value="NZ_FNVT01000026.1"/>
</dbReference>